<comment type="caution">
    <text evidence="3">The sequence shown here is derived from an EMBL/GenBank/DDBJ whole genome shotgun (WGS) entry which is preliminary data.</text>
</comment>
<name>A0A1T1CI91_9SYNE</name>
<evidence type="ECO:0000313" key="4">
    <source>
        <dbReference type="Proteomes" id="UP000242636"/>
    </source>
</evidence>
<feature type="transmembrane region" description="Helical" evidence="2">
    <location>
        <begin position="12"/>
        <end position="32"/>
    </location>
</feature>
<keyword evidence="2" id="KW-0812">Transmembrane</keyword>
<reference evidence="3 4" key="1">
    <citation type="submission" date="2017-02" db="EMBL/GenBank/DDBJ databases">
        <title>Draft Genome Sequences of 'Candidatus Synechococcus spongiarum', Cyanobacterial Symbionts of the Mediterranean Sponge Aplysina aerophoba from two locations.</title>
        <authorList>
            <person name="Slaby B.M."/>
            <person name="Hentschel U."/>
        </authorList>
    </citation>
    <scope>NUCLEOTIDE SEQUENCE [LARGE SCALE GENOMIC DNA]</scope>
    <source>
        <strain evidence="3">LMB bulk15M</strain>
    </source>
</reference>
<dbReference type="Pfam" id="PF02325">
    <property type="entry name" value="CCB3_YggT"/>
    <property type="match status" value="1"/>
</dbReference>
<dbReference type="InterPro" id="IPR003425">
    <property type="entry name" value="CCB3/YggT"/>
</dbReference>
<dbReference type="AlphaFoldDB" id="A0A1T1CI91"/>
<dbReference type="EMBL" id="MWLD01000069">
    <property type="protein sequence ID" value="OOV28345.1"/>
    <property type="molecule type" value="Genomic_DNA"/>
</dbReference>
<dbReference type="Proteomes" id="UP000242636">
    <property type="component" value="Unassembled WGS sequence"/>
</dbReference>
<accession>A0A1T1CI91</accession>
<evidence type="ECO:0000256" key="2">
    <source>
        <dbReference type="SAM" id="Phobius"/>
    </source>
</evidence>
<sequence length="89" mass="9906">MSAALLIQSVNRLFGLYGWILILYILGTWIPQLRHSVVGGILAQLSEPYLRLFRGIVPLLGGMDFSPILAFVVLRLVQGILNQALRAFL</sequence>
<comment type="similarity">
    <text evidence="1">Belongs to the YggT family.</text>
</comment>
<dbReference type="PANTHER" id="PTHR33219:SF14">
    <property type="entry name" value="PROTEIN COFACTOR ASSEMBLY OF COMPLEX C SUBUNIT B CCB3, CHLOROPLASTIC-RELATED"/>
    <property type="match status" value="1"/>
</dbReference>
<keyword evidence="2" id="KW-0472">Membrane</keyword>
<evidence type="ECO:0008006" key="5">
    <source>
        <dbReference type="Google" id="ProtNLM"/>
    </source>
</evidence>
<keyword evidence="4" id="KW-1185">Reference proteome</keyword>
<evidence type="ECO:0000256" key="1">
    <source>
        <dbReference type="ARBA" id="ARBA00010894"/>
    </source>
</evidence>
<proteinExistence type="inferred from homology"/>
<evidence type="ECO:0000313" key="3">
    <source>
        <dbReference type="EMBL" id="OOV28345.1"/>
    </source>
</evidence>
<keyword evidence="2" id="KW-1133">Transmembrane helix</keyword>
<organism evidence="3 4">
    <name type="scientific">Candidatus Synechococcus spongiarum LMB bulk15M</name>
    <dbReference type="NCBI Taxonomy" id="1943582"/>
    <lineage>
        <taxon>Bacteria</taxon>
        <taxon>Bacillati</taxon>
        <taxon>Cyanobacteriota</taxon>
        <taxon>Cyanophyceae</taxon>
        <taxon>Synechococcales</taxon>
        <taxon>Synechococcaceae</taxon>
        <taxon>Synechococcus</taxon>
    </lineage>
</organism>
<protein>
    <recommendedName>
        <fullName evidence="5">YggT family protein</fullName>
    </recommendedName>
</protein>
<feature type="transmembrane region" description="Helical" evidence="2">
    <location>
        <begin position="52"/>
        <end position="77"/>
    </location>
</feature>
<dbReference type="GO" id="GO:0016020">
    <property type="term" value="C:membrane"/>
    <property type="evidence" value="ECO:0007669"/>
    <property type="project" value="InterPro"/>
</dbReference>
<gene>
    <name evidence="3" type="ORF">BV61_05890</name>
</gene>
<dbReference type="PANTHER" id="PTHR33219">
    <property type="entry name" value="YLMG HOMOLOG PROTEIN 2, CHLOROPLASTIC"/>
    <property type="match status" value="1"/>
</dbReference>